<feature type="region of interest" description="Disordered" evidence="1">
    <location>
        <begin position="28"/>
        <end position="61"/>
    </location>
</feature>
<evidence type="ECO:0000256" key="1">
    <source>
        <dbReference type="SAM" id="MobiDB-lite"/>
    </source>
</evidence>
<comment type="caution">
    <text evidence="3">The sequence shown here is derived from an EMBL/GenBank/DDBJ whole genome shotgun (WGS) entry which is preliminary data.</text>
</comment>
<feature type="compositionally biased region" description="Polar residues" evidence="1">
    <location>
        <begin position="34"/>
        <end position="43"/>
    </location>
</feature>
<dbReference type="GO" id="GO:0000175">
    <property type="term" value="F:3'-5'-RNA exonuclease activity"/>
    <property type="evidence" value="ECO:0007669"/>
    <property type="project" value="TreeGrafter"/>
</dbReference>
<evidence type="ECO:0000313" key="3">
    <source>
        <dbReference type="EMBL" id="CAL4076908.1"/>
    </source>
</evidence>
<evidence type="ECO:0000313" key="4">
    <source>
        <dbReference type="Proteomes" id="UP001497623"/>
    </source>
</evidence>
<dbReference type="InterPro" id="IPR050410">
    <property type="entry name" value="CCR4/nocturin_mRNA_transcr"/>
</dbReference>
<dbReference type="PANTHER" id="PTHR12121:SF100">
    <property type="entry name" value="POLY(A)-SPECIFIC RIBONUCLEASE"/>
    <property type="match status" value="1"/>
</dbReference>
<protein>
    <recommendedName>
        <fullName evidence="2">Endonuclease/exonuclease/phosphatase domain-containing protein</fullName>
    </recommendedName>
</protein>
<dbReference type="InterPro" id="IPR036691">
    <property type="entry name" value="Endo/exonu/phosph_ase_sf"/>
</dbReference>
<proteinExistence type="predicted"/>
<accession>A0AAV2QBS5</accession>
<feature type="non-terminal residue" evidence="3">
    <location>
        <position position="774"/>
    </location>
</feature>
<keyword evidence="4" id="KW-1185">Reference proteome</keyword>
<dbReference type="SUPFAM" id="SSF56219">
    <property type="entry name" value="DNase I-like"/>
    <property type="match status" value="1"/>
</dbReference>
<feature type="compositionally biased region" description="Pro residues" evidence="1">
    <location>
        <begin position="376"/>
        <end position="385"/>
    </location>
</feature>
<dbReference type="AlphaFoldDB" id="A0AAV2QBS5"/>
<dbReference type="InterPro" id="IPR005135">
    <property type="entry name" value="Endo/exonuclease/phosphatase"/>
</dbReference>
<name>A0AAV2QBS5_MEGNR</name>
<feature type="domain" description="Endonuclease/exonuclease/phosphatase" evidence="2">
    <location>
        <begin position="579"/>
        <end position="734"/>
    </location>
</feature>
<dbReference type="PANTHER" id="PTHR12121">
    <property type="entry name" value="CARBON CATABOLITE REPRESSOR PROTEIN 4"/>
    <property type="match status" value="1"/>
</dbReference>
<dbReference type="EMBL" id="CAXKWB010005136">
    <property type="protein sequence ID" value="CAL4076908.1"/>
    <property type="molecule type" value="Genomic_DNA"/>
</dbReference>
<reference evidence="3 4" key="1">
    <citation type="submission" date="2024-05" db="EMBL/GenBank/DDBJ databases">
        <authorList>
            <person name="Wallberg A."/>
        </authorList>
    </citation>
    <scope>NUCLEOTIDE SEQUENCE [LARGE SCALE GENOMIC DNA]</scope>
</reference>
<dbReference type="Proteomes" id="UP001497623">
    <property type="component" value="Unassembled WGS sequence"/>
</dbReference>
<dbReference type="Pfam" id="PF03372">
    <property type="entry name" value="Exo_endo_phos"/>
    <property type="match status" value="1"/>
</dbReference>
<organism evidence="3 4">
    <name type="scientific">Meganyctiphanes norvegica</name>
    <name type="common">Northern krill</name>
    <name type="synonym">Thysanopoda norvegica</name>
    <dbReference type="NCBI Taxonomy" id="48144"/>
    <lineage>
        <taxon>Eukaryota</taxon>
        <taxon>Metazoa</taxon>
        <taxon>Ecdysozoa</taxon>
        <taxon>Arthropoda</taxon>
        <taxon>Crustacea</taxon>
        <taxon>Multicrustacea</taxon>
        <taxon>Malacostraca</taxon>
        <taxon>Eumalacostraca</taxon>
        <taxon>Eucarida</taxon>
        <taxon>Euphausiacea</taxon>
        <taxon>Euphausiidae</taxon>
        <taxon>Meganyctiphanes</taxon>
    </lineage>
</organism>
<dbReference type="Gene3D" id="3.60.10.10">
    <property type="entry name" value="Endonuclease/exonuclease/phosphatase"/>
    <property type="match status" value="1"/>
</dbReference>
<gene>
    <name evidence="3" type="ORF">MNOR_LOCUS10276</name>
</gene>
<feature type="region of interest" description="Disordered" evidence="1">
    <location>
        <begin position="307"/>
        <end position="402"/>
    </location>
</feature>
<evidence type="ECO:0000259" key="2">
    <source>
        <dbReference type="Pfam" id="PF03372"/>
    </source>
</evidence>
<sequence>MIVAGKYYIRTQRPVGSGHPFNRFCHTAPASVDMTPSASSTTPDGKRKSVQELPSSAYPTGPFKRRRSWAASANRLSPDEYKSSSLGCELSDSVSNRGPFIILQRSPSSKINGSNTVDNTKLLDSECCGDDSEANKQEEVQDDLMAWLMGAMKARMDDGLIVHLLAQHFYLHEVHQARNLLTSRGYSLSCMKGVRGLLQEMLTAIRNTQDPNNNEDVKKLPRFVPRDLNNRPCVRPVPSDCVIEDLECLISSVVKLTTGLCWKLPEARHYSQAMEDSGTGSLGKQLSEASEALARLKTIIDWEMRTTRTLSTPMPPSSDQRPRYGMAPTSESHKVTWSNTFPPWGAHQTEPFLHPMDNIRSEHTPDSSPNRLTPPGVSPSPPTPSPTKLTPPGVSPSPSPRRVLAQPLFLTNEVSLAHLSPGAPPLSPLSLPSPRTSISPSLTLPLTTSNNLSVSTIALPGTPTTTLPSPVALNSPNLDIQFGEITENCFSPRTRKIKAPTNVNAAEFKPKAQYHCHISNPTSDPQPTVEVNPVSIKCKKSEGAADLKITTPHPPQRPWIPVGQPDRTKPSCIFTVLCYNVLCDKYATRQMYGYCPSWALEWEYRKKGIMDEIRNLCADIITLQEVETDQFYNFFLPELKADGYDGIFSPKSRAKHMAENERKFVDGCAIFWRTTKFSLVKDHLVEFNKLAMANHDGSEDMLNRVMTKDNIGLAALLETREAAWENSSVMPNKNQISQPVLVCTAHVHWDPEFCDVKLIQTIFRLDPLKGIITK</sequence>